<feature type="compositionally biased region" description="Low complexity" evidence="5">
    <location>
        <begin position="689"/>
        <end position="722"/>
    </location>
</feature>
<feature type="region of interest" description="Disordered" evidence="5">
    <location>
        <begin position="607"/>
        <end position="633"/>
    </location>
</feature>
<name>A0A4U0XPN4_9PEZI</name>
<evidence type="ECO:0000313" key="7">
    <source>
        <dbReference type="EMBL" id="TKA79390.1"/>
    </source>
</evidence>
<accession>A0A4U0XPN4</accession>
<keyword evidence="3" id="KW-0520">NAD</keyword>
<dbReference type="Proteomes" id="UP000309340">
    <property type="component" value="Unassembled WGS sequence"/>
</dbReference>
<feature type="region of interest" description="Disordered" evidence="5">
    <location>
        <begin position="66"/>
        <end position="127"/>
    </location>
</feature>
<dbReference type="InterPro" id="IPR029035">
    <property type="entry name" value="DHS-like_NAD/FAD-binding_dom"/>
</dbReference>
<evidence type="ECO:0000313" key="8">
    <source>
        <dbReference type="Proteomes" id="UP000309340"/>
    </source>
</evidence>
<dbReference type="GO" id="GO:0046872">
    <property type="term" value="F:metal ion binding"/>
    <property type="evidence" value="ECO:0007669"/>
    <property type="project" value="UniProtKB-KW"/>
</dbReference>
<feature type="region of interest" description="Disordered" evidence="5">
    <location>
        <begin position="660"/>
        <end position="766"/>
    </location>
</feature>
<sequence>MAGPTSAWVRFAPSCPPDSTRPHSIFILTRAFCSQPPTHARPAPALVVALFVLYDEIAIVGVNQKFDPHRTSSPRARRAPSSMMADPDPDTDSDLSSVPSLSPPPPPPEDRSISPPSSPLSFLSRSPTPTDFLEVDLASMANRPHAKIKIQLPYPSPPASQQTSTSGSPTPDGMDSGIDGRPAKRRRISRDPKDRTTEYLDLRSGTVSAAQQENLDRVLDALHKRRKIVAIAGAGMSKSAGVPDFRSKEGLFTSLKKEHNLKGSGQHLFDASVYKDDASTEQFHSMISQMSRLTKDAQPTPFHHMLATMAKDDRLLRLYSQNVDGLDTNMEPLRTRTPLTKDENGKWPRTVQLHGGLDKMVCTKCREVSNLNADLFDGSDAPLCPTCEEVDDIRTVHEGKRSHGIGRLRPRMVLYHEQGPDENAIGNCSVEDLRRRPDAVVVVGTTLKVPGLQRLVKEMCKVVRNRKDGGLAIWINPDPPPAAGGFRDCFDIIVQGTCDEVAQRAAMRKWDEPVMPDDFSEVSEEDAVKTLAKKAQVVLPKCQLTHASFVKLPSAEHKNNSFKPPPRDKTPPPVLDHGPEDWSPISSRHPSVLSSIEVGENINLGTRIQDGLATPSKSSRSTSAKAKPTAFTQLKDAGKPKKTTITKTSKSAAMSKKIAASNIKGVKPRAKPKSAAAKSRPQLSTAAITTAFTQSKSASTTAKSAGAYKMKDPASSLLAKSPSKLREVANVSAAEEPVTPSKGMGKSKSSPGKAKTTPQFPGLLFTGVSERVLKRKSVGA</sequence>
<reference evidence="7 8" key="1">
    <citation type="submission" date="2017-03" db="EMBL/GenBank/DDBJ databases">
        <title>Genomes of endolithic fungi from Antarctica.</title>
        <authorList>
            <person name="Coleine C."/>
            <person name="Masonjones S."/>
            <person name="Stajich J.E."/>
        </authorList>
    </citation>
    <scope>NUCLEOTIDE SEQUENCE [LARGE SCALE GENOMIC DNA]</scope>
    <source>
        <strain evidence="7 8">CCFEE 5184</strain>
    </source>
</reference>
<dbReference type="AlphaFoldDB" id="A0A4U0XPN4"/>
<dbReference type="OrthoDB" id="2919105at2759"/>
<dbReference type="GO" id="GO:1990414">
    <property type="term" value="P:replication-born double-strand break repair via sister chromatid exchange"/>
    <property type="evidence" value="ECO:0007669"/>
    <property type="project" value="TreeGrafter"/>
</dbReference>
<comment type="similarity">
    <text evidence="1">Belongs to the sirtuin family. Class I subfamily.</text>
</comment>
<evidence type="ECO:0000256" key="2">
    <source>
        <dbReference type="ARBA" id="ARBA00022679"/>
    </source>
</evidence>
<dbReference type="InterPro" id="IPR026591">
    <property type="entry name" value="Sirtuin_cat_small_dom_sf"/>
</dbReference>
<feature type="compositionally biased region" description="Basic and acidic residues" evidence="5">
    <location>
        <begin position="555"/>
        <end position="570"/>
    </location>
</feature>
<organism evidence="7 8">
    <name type="scientific">Friedmanniomyces simplex</name>
    <dbReference type="NCBI Taxonomy" id="329884"/>
    <lineage>
        <taxon>Eukaryota</taxon>
        <taxon>Fungi</taxon>
        <taxon>Dikarya</taxon>
        <taxon>Ascomycota</taxon>
        <taxon>Pezizomycotina</taxon>
        <taxon>Dothideomycetes</taxon>
        <taxon>Dothideomycetidae</taxon>
        <taxon>Mycosphaerellales</taxon>
        <taxon>Teratosphaeriaceae</taxon>
        <taxon>Friedmanniomyces</taxon>
    </lineage>
</organism>
<dbReference type="Pfam" id="PF02146">
    <property type="entry name" value="SIR2"/>
    <property type="match status" value="1"/>
</dbReference>
<dbReference type="GO" id="GO:0031934">
    <property type="term" value="C:mating-type region heterochromatin"/>
    <property type="evidence" value="ECO:0007669"/>
    <property type="project" value="TreeGrafter"/>
</dbReference>
<dbReference type="Gene3D" id="3.40.50.1220">
    <property type="entry name" value="TPP-binding domain"/>
    <property type="match status" value="1"/>
</dbReference>
<feature type="active site" description="Proton acceptor" evidence="4">
    <location>
        <position position="354"/>
    </location>
</feature>
<feature type="binding site" evidence="4">
    <location>
        <position position="384"/>
    </location>
    <ligand>
        <name>Zn(2+)</name>
        <dbReference type="ChEBI" id="CHEBI:29105"/>
    </ligand>
</feature>
<feature type="compositionally biased region" description="Low complexity" evidence="5">
    <location>
        <begin position="159"/>
        <end position="171"/>
    </location>
</feature>
<feature type="compositionally biased region" description="Low complexity" evidence="5">
    <location>
        <begin position="613"/>
        <end position="630"/>
    </location>
</feature>
<proteinExistence type="inferred from homology"/>
<protein>
    <recommendedName>
        <fullName evidence="6">Deacetylase sirtuin-type domain-containing protein</fullName>
    </recommendedName>
</protein>
<dbReference type="InterPro" id="IPR003000">
    <property type="entry name" value="Sirtuin"/>
</dbReference>
<dbReference type="GO" id="GO:0017136">
    <property type="term" value="F:histone deacetylase activity, NAD-dependent"/>
    <property type="evidence" value="ECO:0007669"/>
    <property type="project" value="TreeGrafter"/>
</dbReference>
<evidence type="ECO:0000256" key="4">
    <source>
        <dbReference type="PROSITE-ProRule" id="PRU00236"/>
    </source>
</evidence>
<dbReference type="EMBL" id="NAJQ01000091">
    <property type="protein sequence ID" value="TKA79390.1"/>
    <property type="molecule type" value="Genomic_DNA"/>
</dbReference>
<keyword evidence="8" id="KW-1185">Reference proteome</keyword>
<dbReference type="GO" id="GO:0031508">
    <property type="term" value="P:pericentric heterochromatin formation"/>
    <property type="evidence" value="ECO:0007669"/>
    <property type="project" value="TreeGrafter"/>
</dbReference>
<feature type="region of interest" description="Disordered" evidence="5">
    <location>
        <begin position="555"/>
        <end position="587"/>
    </location>
</feature>
<dbReference type="GO" id="GO:0000122">
    <property type="term" value="P:negative regulation of transcription by RNA polymerase II"/>
    <property type="evidence" value="ECO:0007669"/>
    <property type="project" value="TreeGrafter"/>
</dbReference>
<keyword evidence="4" id="KW-0862">Zinc</keyword>
<dbReference type="PROSITE" id="PS50305">
    <property type="entry name" value="SIRTUIN"/>
    <property type="match status" value="1"/>
</dbReference>
<dbReference type="InterPro" id="IPR026590">
    <property type="entry name" value="Ssirtuin_cat_dom"/>
</dbReference>
<dbReference type="SUPFAM" id="SSF52467">
    <property type="entry name" value="DHS-like NAD/FAD-binding domain"/>
    <property type="match status" value="1"/>
</dbReference>
<keyword evidence="2" id="KW-0808">Transferase</keyword>
<dbReference type="Gene3D" id="3.30.1600.10">
    <property type="entry name" value="SIR2/SIRT2 'Small Domain"/>
    <property type="match status" value="1"/>
</dbReference>
<feature type="compositionally biased region" description="Low complexity" evidence="5">
    <location>
        <begin position="739"/>
        <end position="758"/>
    </location>
</feature>
<feature type="region of interest" description="Disordered" evidence="5">
    <location>
        <begin position="151"/>
        <end position="205"/>
    </location>
</feature>
<comment type="caution">
    <text evidence="7">The sequence shown here is derived from an EMBL/GenBank/DDBJ whole genome shotgun (WGS) entry which is preliminary data.</text>
</comment>
<dbReference type="PANTHER" id="PTHR11085:SF15">
    <property type="entry name" value="NAD-DEPENDENT HISTONE DEACETYLASE HST4"/>
    <property type="match status" value="1"/>
</dbReference>
<feature type="compositionally biased region" description="Basic and acidic residues" evidence="5">
    <location>
        <begin position="189"/>
        <end position="201"/>
    </location>
</feature>
<dbReference type="GO" id="GO:0070403">
    <property type="term" value="F:NAD+ binding"/>
    <property type="evidence" value="ECO:0007669"/>
    <property type="project" value="InterPro"/>
</dbReference>
<keyword evidence="4" id="KW-0479">Metal-binding</keyword>
<evidence type="ECO:0000256" key="5">
    <source>
        <dbReference type="SAM" id="MobiDB-lite"/>
    </source>
</evidence>
<evidence type="ECO:0000256" key="3">
    <source>
        <dbReference type="ARBA" id="ARBA00023027"/>
    </source>
</evidence>
<dbReference type="PANTHER" id="PTHR11085">
    <property type="entry name" value="NAD-DEPENDENT PROTEIN DEACYLASE SIRTUIN-5, MITOCHONDRIAL-RELATED"/>
    <property type="match status" value="1"/>
</dbReference>
<dbReference type="InterPro" id="IPR050134">
    <property type="entry name" value="NAD-dep_sirtuin_deacylases"/>
</dbReference>
<feature type="binding site" evidence="4">
    <location>
        <position position="365"/>
    </location>
    <ligand>
        <name>Zn(2+)</name>
        <dbReference type="ChEBI" id="CHEBI:29105"/>
    </ligand>
</feature>
<gene>
    <name evidence="7" type="ORF">B0A55_02828</name>
</gene>
<dbReference type="GO" id="GO:0006282">
    <property type="term" value="P:regulation of DNA repair"/>
    <property type="evidence" value="ECO:0007669"/>
    <property type="project" value="TreeGrafter"/>
</dbReference>
<evidence type="ECO:0000259" key="6">
    <source>
        <dbReference type="PROSITE" id="PS50305"/>
    </source>
</evidence>
<evidence type="ECO:0000256" key="1">
    <source>
        <dbReference type="ARBA" id="ARBA00006924"/>
    </source>
</evidence>
<dbReference type="STRING" id="329884.A0A4U0XPN4"/>
<feature type="binding site" evidence="4">
    <location>
        <position position="362"/>
    </location>
    <ligand>
        <name>Zn(2+)</name>
        <dbReference type="ChEBI" id="CHEBI:29105"/>
    </ligand>
</feature>
<feature type="binding site" evidence="4">
    <location>
        <position position="387"/>
    </location>
    <ligand>
        <name>Zn(2+)</name>
        <dbReference type="ChEBI" id="CHEBI:29105"/>
    </ligand>
</feature>
<dbReference type="GO" id="GO:0005634">
    <property type="term" value="C:nucleus"/>
    <property type="evidence" value="ECO:0007669"/>
    <property type="project" value="TreeGrafter"/>
</dbReference>
<feature type="compositionally biased region" description="Low complexity" evidence="5">
    <location>
        <begin position="113"/>
        <end position="127"/>
    </location>
</feature>
<feature type="domain" description="Deacetylase sirtuin-type" evidence="6">
    <location>
        <begin position="208"/>
        <end position="513"/>
    </location>
</feature>